<keyword evidence="7" id="KW-0464">Manganese</keyword>
<dbReference type="EMBL" id="AP011778">
    <property type="protein sequence ID" value="BAL57550.1"/>
    <property type="molecule type" value="Genomic_DNA"/>
</dbReference>
<dbReference type="HAMAP" id="MF_00181">
    <property type="entry name" value="Cytosol_peptidase_M17"/>
    <property type="match status" value="1"/>
</dbReference>
<proteinExistence type="inferred from homology"/>
<dbReference type="SUPFAM" id="SSF52949">
    <property type="entry name" value="Macro domain-like"/>
    <property type="match status" value="1"/>
</dbReference>
<dbReference type="GO" id="GO:0030145">
    <property type="term" value="F:manganese ion binding"/>
    <property type="evidence" value="ECO:0007669"/>
    <property type="project" value="UniProtKB-UniRule"/>
</dbReference>
<evidence type="ECO:0000256" key="4">
    <source>
        <dbReference type="ARBA" id="ARBA00022438"/>
    </source>
</evidence>
<keyword evidence="5 7" id="KW-0645">Protease</keyword>
<evidence type="ECO:0000256" key="2">
    <source>
        <dbReference type="ARBA" id="ARBA00000967"/>
    </source>
</evidence>
<dbReference type="EC" id="3.4.11.1" evidence="7"/>
<dbReference type="AlphaFoldDB" id="H5SN14"/>
<evidence type="ECO:0000259" key="8">
    <source>
        <dbReference type="PROSITE" id="PS00631"/>
    </source>
</evidence>
<keyword evidence="4 7" id="KW-0031">Aminopeptidase</keyword>
<dbReference type="Gene3D" id="3.40.220.10">
    <property type="entry name" value="Leucine Aminopeptidase, subunit E, domain 1"/>
    <property type="match status" value="1"/>
</dbReference>
<dbReference type="NCBIfam" id="NF002073">
    <property type="entry name" value="PRK00913.1-2"/>
    <property type="match status" value="1"/>
</dbReference>
<dbReference type="InterPro" id="IPR000819">
    <property type="entry name" value="Peptidase_M17_C"/>
</dbReference>
<feature type="binding site" evidence="7">
    <location>
        <position position="351"/>
    </location>
    <ligand>
        <name>Mn(2+)</name>
        <dbReference type="ChEBI" id="CHEBI:29035"/>
        <label>1</label>
    </ligand>
</feature>
<evidence type="ECO:0000256" key="5">
    <source>
        <dbReference type="ARBA" id="ARBA00022670"/>
    </source>
</evidence>
<dbReference type="InterPro" id="IPR023042">
    <property type="entry name" value="Peptidase_M17_leu_NH2_pept"/>
</dbReference>
<feature type="binding site" evidence="7">
    <location>
        <position position="267"/>
    </location>
    <ligand>
        <name>Mn(2+)</name>
        <dbReference type="ChEBI" id="CHEBI:29035"/>
        <label>2</label>
    </ligand>
</feature>
<evidence type="ECO:0000256" key="6">
    <source>
        <dbReference type="ARBA" id="ARBA00022801"/>
    </source>
</evidence>
<comment type="catalytic activity">
    <reaction evidence="1 7">
        <text>Release of an N-terminal amino acid, Xaa-|-Yaa-, in which Xaa is preferably Leu, but may be other amino acids including Pro although not Arg or Lys, and Yaa may be Pro. Amino acid amides and methyl esters are also readily hydrolyzed, but rates on arylamides are exceedingly low.</text>
        <dbReference type="EC" id="3.4.11.1"/>
    </reaction>
</comment>
<sequence>MIWIMRITVEQGDITRVQTDAICLGIFQGVQRPGGAAGAVDKALGGALSEILTDGDFLCKKGEVFWLRTHGKIAAKRVLLVGLGPAEKFSADVVREISAAAARAAKNLSELTTIAHGAGIGGLEPHTAAQATVEGTLLGLYRFEKFKKPEEPIKLERLRIIEHSAEKLEQLKLGAQRGQIIAESVCVARDLANEPGQSLTPRELARRAQEFAQDLGLRCEVFDENALERLGMGGILSVGKGSDESPRLIVLEYNLTKNSQPIVLVGKGITFDSGGISIKPREGMEAMKYDMSGAAAVIGTMRAIALLKLPISAVGLIAAAENLPSGKALKPGDVIKISNNKTVEVTNTDAEGRLVLADALVYAQRYNPQAVIDLATLTGACTIALGKEAAGLFSNDETLAQKIQRAAQQSGERVWPLPIYEEYKELIKSEIADIKNSTNKGPQAGAAIGAIFLQEFVSYPWAHLDIAGVAYDVESRLYHAKGATGYGVRLLVELLQSWQ</sequence>
<protein>
    <recommendedName>
        <fullName evidence="7">Probable cytosol aminopeptidase</fullName>
        <ecNumber evidence="7">3.4.11.1</ecNumber>
    </recommendedName>
    <alternativeName>
        <fullName evidence="7">Leucine aminopeptidase</fullName>
        <shortName evidence="7">LAP</shortName>
        <ecNumber evidence="7">3.4.11.10</ecNumber>
    </alternativeName>
    <alternativeName>
        <fullName evidence="7">Leucyl aminopeptidase</fullName>
    </alternativeName>
</protein>
<comment type="catalytic activity">
    <reaction evidence="2 7">
        <text>Release of an N-terminal amino acid, preferentially leucine, but not glutamic or aspartic acids.</text>
        <dbReference type="EC" id="3.4.11.10"/>
    </reaction>
</comment>
<feature type="active site" evidence="7">
    <location>
        <position position="279"/>
    </location>
</feature>
<feature type="binding site" evidence="7">
    <location>
        <position position="349"/>
    </location>
    <ligand>
        <name>Mn(2+)</name>
        <dbReference type="ChEBI" id="CHEBI:29035"/>
        <label>1</label>
    </ligand>
</feature>
<feature type="active site" evidence="7">
    <location>
        <position position="353"/>
    </location>
</feature>
<dbReference type="PANTHER" id="PTHR11963:SF23">
    <property type="entry name" value="CYTOSOL AMINOPEPTIDASE"/>
    <property type="match status" value="1"/>
</dbReference>
<feature type="domain" description="Cytosol aminopeptidase" evidence="8">
    <location>
        <begin position="347"/>
        <end position="354"/>
    </location>
</feature>
<keyword evidence="6 7" id="KW-0378">Hydrolase</keyword>
<dbReference type="EC" id="3.4.11.10" evidence="7"/>
<evidence type="ECO:0000256" key="3">
    <source>
        <dbReference type="ARBA" id="ARBA00009528"/>
    </source>
</evidence>
<dbReference type="GO" id="GO:0070006">
    <property type="term" value="F:metalloaminopeptidase activity"/>
    <property type="evidence" value="ECO:0007669"/>
    <property type="project" value="InterPro"/>
</dbReference>
<dbReference type="InterPro" id="IPR008283">
    <property type="entry name" value="Peptidase_M17_N"/>
</dbReference>
<evidence type="ECO:0000313" key="9">
    <source>
        <dbReference type="EMBL" id="BAL57550.1"/>
    </source>
</evidence>
<dbReference type="Pfam" id="PF00883">
    <property type="entry name" value="Peptidase_M17"/>
    <property type="match status" value="1"/>
</dbReference>
<dbReference type="SUPFAM" id="SSF53187">
    <property type="entry name" value="Zn-dependent exopeptidases"/>
    <property type="match status" value="1"/>
</dbReference>
<reference evidence="9" key="2">
    <citation type="journal article" date="2012" name="PLoS ONE">
        <title>A Deeply Branching Thermophilic Bacterium with an Ancient Acetyl-CoA Pathway Dominates a Subsurface Ecosystem.</title>
        <authorList>
            <person name="Takami H."/>
            <person name="Noguchi H."/>
            <person name="Takaki Y."/>
            <person name="Uchiyama I."/>
            <person name="Toyoda A."/>
            <person name="Nishi S."/>
            <person name="Chee G.-J."/>
            <person name="Arai W."/>
            <person name="Nunoura T."/>
            <person name="Itoh T."/>
            <person name="Hattori M."/>
            <person name="Takai K."/>
        </authorList>
    </citation>
    <scope>NUCLEOTIDE SEQUENCE</scope>
</reference>
<dbReference type="GO" id="GO:0006508">
    <property type="term" value="P:proteolysis"/>
    <property type="evidence" value="ECO:0007669"/>
    <property type="project" value="UniProtKB-KW"/>
</dbReference>
<dbReference type="PRINTS" id="PR00481">
    <property type="entry name" value="LAMNOPPTDASE"/>
</dbReference>
<dbReference type="PROSITE" id="PS00631">
    <property type="entry name" value="CYTOSOL_AP"/>
    <property type="match status" value="1"/>
</dbReference>
<dbReference type="InterPro" id="IPR011356">
    <property type="entry name" value="Leucine_aapep/pepB"/>
</dbReference>
<gene>
    <name evidence="7" type="primary">pepA</name>
    <name evidence="9" type="ORF">HGMM_F51D07C31</name>
</gene>
<keyword evidence="7" id="KW-0963">Cytoplasm</keyword>
<dbReference type="NCBIfam" id="NF002077">
    <property type="entry name" value="PRK00913.2-4"/>
    <property type="match status" value="1"/>
</dbReference>
<feature type="binding site" evidence="7">
    <location>
        <position position="272"/>
    </location>
    <ligand>
        <name>Mn(2+)</name>
        <dbReference type="ChEBI" id="CHEBI:29035"/>
        <label>1</label>
    </ligand>
</feature>
<dbReference type="NCBIfam" id="NF002083">
    <property type="entry name" value="PRK00913.3-5"/>
    <property type="match status" value="1"/>
</dbReference>
<comment type="similarity">
    <text evidence="3 7">Belongs to the peptidase M17 family.</text>
</comment>
<dbReference type="InterPro" id="IPR043472">
    <property type="entry name" value="Macro_dom-like"/>
</dbReference>
<accession>H5SN14</accession>
<name>H5SN14_9BACT</name>
<comment type="function">
    <text evidence="7">Presumably involved in the processing and regular turnover of intracellular proteins. Catalyzes the removal of unsubstituted N-terminal amino acids from various peptides.</text>
</comment>
<comment type="cofactor">
    <cofactor evidence="7">
        <name>Mn(2+)</name>
        <dbReference type="ChEBI" id="CHEBI:29035"/>
    </cofactor>
    <text evidence="7">Binds 2 manganese ions per subunit.</text>
</comment>
<comment type="subcellular location">
    <subcellularLocation>
        <location evidence="7">Cytoplasm</location>
    </subcellularLocation>
</comment>
<evidence type="ECO:0000256" key="7">
    <source>
        <dbReference type="HAMAP-Rule" id="MF_00181"/>
    </source>
</evidence>
<reference evidence="9" key="1">
    <citation type="journal article" date="2005" name="Environ. Microbiol.">
        <title>Genetic and functional properties of uncultivated thermophilic crenarchaeotes from a subsurface gold mine as revealed by analysis of genome fragments.</title>
        <authorList>
            <person name="Nunoura T."/>
            <person name="Hirayama H."/>
            <person name="Takami H."/>
            <person name="Oida H."/>
            <person name="Nishi S."/>
            <person name="Shimamura S."/>
            <person name="Suzuki Y."/>
            <person name="Inagaki F."/>
            <person name="Takai K."/>
            <person name="Nealson K.H."/>
            <person name="Horikoshi K."/>
        </authorList>
    </citation>
    <scope>NUCLEOTIDE SEQUENCE</scope>
</reference>
<organism evidence="9">
    <name type="scientific">uncultured Acetothermia bacterium</name>
    <dbReference type="NCBI Taxonomy" id="236499"/>
    <lineage>
        <taxon>Bacteria</taxon>
        <taxon>Candidatus Bipolaricaulota</taxon>
        <taxon>environmental samples</taxon>
    </lineage>
</organism>
<feature type="binding site" evidence="7">
    <location>
        <position position="290"/>
    </location>
    <ligand>
        <name>Mn(2+)</name>
        <dbReference type="ChEBI" id="CHEBI:29035"/>
        <label>2</label>
    </ligand>
</feature>
<evidence type="ECO:0000256" key="1">
    <source>
        <dbReference type="ARBA" id="ARBA00000135"/>
    </source>
</evidence>
<dbReference type="CDD" id="cd00433">
    <property type="entry name" value="Peptidase_M17"/>
    <property type="match status" value="1"/>
</dbReference>
<feature type="binding site" evidence="7">
    <location>
        <position position="272"/>
    </location>
    <ligand>
        <name>Mn(2+)</name>
        <dbReference type="ChEBI" id="CHEBI:29035"/>
        <label>2</label>
    </ligand>
</feature>
<dbReference type="NCBIfam" id="NF002074">
    <property type="entry name" value="PRK00913.1-4"/>
    <property type="match status" value="1"/>
</dbReference>
<feature type="binding site" evidence="7">
    <location>
        <position position="351"/>
    </location>
    <ligand>
        <name>Mn(2+)</name>
        <dbReference type="ChEBI" id="CHEBI:29035"/>
        <label>2</label>
    </ligand>
</feature>
<dbReference type="GO" id="GO:0005737">
    <property type="term" value="C:cytoplasm"/>
    <property type="evidence" value="ECO:0007669"/>
    <property type="project" value="UniProtKB-SubCell"/>
</dbReference>
<dbReference type="Gene3D" id="3.40.630.10">
    <property type="entry name" value="Zn peptidases"/>
    <property type="match status" value="1"/>
</dbReference>
<dbReference type="Pfam" id="PF02789">
    <property type="entry name" value="Peptidase_M17_N"/>
    <property type="match status" value="1"/>
</dbReference>
<dbReference type="PANTHER" id="PTHR11963">
    <property type="entry name" value="LEUCINE AMINOPEPTIDASE-RELATED"/>
    <property type="match status" value="1"/>
</dbReference>
<keyword evidence="7" id="KW-0479">Metal-binding</keyword>